<dbReference type="PROSITE" id="PS50878">
    <property type="entry name" value="RT_POL"/>
    <property type="match status" value="1"/>
</dbReference>
<evidence type="ECO:0000313" key="2">
    <source>
        <dbReference type="EMBL" id="SPC79918.1"/>
    </source>
</evidence>
<proteinExistence type="predicted"/>
<accession>A0A2N9EYK8</accession>
<organism evidence="2">
    <name type="scientific">Fagus sylvatica</name>
    <name type="common">Beechnut</name>
    <dbReference type="NCBI Taxonomy" id="28930"/>
    <lineage>
        <taxon>Eukaryota</taxon>
        <taxon>Viridiplantae</taxon>
        <taxon>Streptophyta</taxon>
        <taxon>Embryophyta</taxon>
        <taxon>Tracheophyta</taxon>
        <taxon>Spermatophyta</taxon>
        <taxon>Magnoliopsida</taxon>
        <taxon>eudicotyledons</taxon>
        <taxon>Gunneridae</taxon>
        <taxon>Pentapetalae</taxon>
        <taxon>rosids</taxon>
        <taxon>fabids</taxon>
        <taxon>Fagales</taxon>
        <taxon>Fagaceae</taxon>
        <taxon>Fagus</taxon>
    </lineage>
</organism>
<dbReference type="AlphaFoldDB" id="A0A2N9EYK8"/>
<name>A0A2N9EYK8_FAGSY</name>
<dbReference type="EMBL" id="OIVN01000422">
    <property type="protein sequence ID" value="SPC79918.1"/>
    <property type="molecule type" value="Genomic_DNA"/>
</dbReference>
<dbReference type="PANTHER" id="PTHR46890">
    <property type="entry name" value="NON-LTR RETROLELEMENT REVERSE TRANSCRIPTASE-LIKE PROTEIN-RELATED"/>
    <property type="match status" value="1"/>
</dbReference>
<evidence type="ECO:0000259" key="1">
    <source>
        <dbReference type="PROSITE" id="PS50878"/>
    </source>
</evidence>
<protein>
    <recommendedName>
        <fullName evidence="1">Reverse transcriptase domain-containing protein</fullName>
    </recommendedName>
</protein>
<reference evidence="2" key="1">
    <citation type="submission" date="2018-02" db="EMBL/GenBank/DDBJ databases">
        <authorList>
            <person name="Cohen D.B."/>
            <person name="Kent A.D."/>
        </authorList>
    </citation>
    <scope>NUCLEOTIDE SEQUENCE</scope>
</reference>
<gene>
    <name evidence="2" type="ORF">FSB_LOCUS7800</name>
</gene>
<feature type="domain" description="Reverse transcriptase" evidence="1">
    <location>
        <begin position="257"/>
        <end position="537"/>
    </location>
</feature>
<dbReference type="PANTHER" id="PTHR46890:SF50">
    <property type="entry name" value="RNA-DIRECTED DNA POLYMERASE, EUKARYOTA, REVERSE TRANSCRIPTASE ZINC-BINDING DOMAIN PROTEIN-RELATED"/>
    <property type="match status" value="1"/>
</dbReference>
<dbReference type="SUPFAM" id="SSF56672">
    <property type="entry name" value="DNA/RNA polymerases"/>
    <property type="match status" value="1"/>
</dbReference>
<sequence length="831" mass="95103">MGHSGRGNYLNPSLSPGFKEALDFFNQAVADHIKYKGVNYVRRSKRPFRFENMWLKADGFKERVQRWWDAYIFQGTPSYIVACKLKALKTDLKKWNEEVFGNVGVRRNQLMFDLNEMDAVAEVRPLTGEEYEKKALIAADLERTALLEEISWRQKSKTLWLREGDKNTKFFHRIANSNRRLFTEEENQRPLLDGLDFSMISDEDAAWLERSFDDDEVVGVVMGFNGDKAPGPDGFTMGFFQSCWDVVRADIMAYLNDFHECYSFEKSLNATFVSLIPKKSEAMEIKDFRPISPVSGVYKILAKLLANRLRVALPKIISNSQYAFVQGRQILDSVLIANECLDSRVQQGDPGVLCKLDVEKAYDHVNWDFLLYTLTRCGFSEKWRHWIKFCISTARFSILVNGSPCGFFASSRGLRQGDPLSPLLFVIVMEALSRLLDRAVREGLCSGFTVGKSDETTLMVSHLLFADDTLIFCDADTDKISNLRYVFSWFEVCSGLKINLSKSEIVSVGNVPNIEEVREILGCKLTLLPMKYLGLPLGASFKDHTIWNSVLEKVERRLSWLETAVPFEGRERLLLLRVLSPIFLPYFLSLFPIPAGVARRLEKLQRDFLWCGLENQPKYHLVKWSQICCPFQSGGLAIRDLRSFNKALLGKWLWRYGSERDALWRLVVDAKYGSLWGGWCSKVAKGPYGVSVWKFIRRGWDNFLQHCGFVVGDGKRVKFWHDCWNVHDWELESLSSFMELIYSIPLKGEGDDKLGWRHNLNKGFSAERSFVAIAMAWEYLEARLRQLGAYPSRLDSGGCWQLWQPLQSGCLENGASLCDVVSLAGEECSAL</sequence>
<dbReference type="InterPro" id="IPR043502">
    <property type="entry name" value="DNA/RNA_pol_sf"/>
</dbReference>
<dbReference type="InterPro" id="IPR000477">
    <property type="entry name" value="RT_dom"/>
</dbReference>
<dbReference type="InterPro" id="IPR052343">
    <property type="entry name" value="Retrotransposon-Effector_Assoc"/>
</dbReference>
<dbReference type="CDD" id="cd01650">
    <property type="entry name" value="RT_nLTR_like"/>
    <property type="match status" value="1"/>
</dbReference>
<dbReference type="Pfam" id="PF00078">
    <property type="entry name" value="RVT_1"/>
    <property type="match status" value="1"/>
</dbReference>